<keyword evidence="5" id="KW-0460">Magnesium</keyword>
<proteinExistence type="predicted"/>
<keyword evidence="8" id="KW-0808">Transferase</keyword>
<evidence type="ECO:0000256" key="8">
    <source>
        <dbReference type="ARBA" id="ARBA00022932"/>
    </source>
</evidence>
<gene>
    <name evidence="11" type="ORF">Tci_629387</name>
</gene>
<keyword evidence="8" id="KW-0548">Nucleotidyltransferase</keyword>
<evidence type="ECO:0000256" key="2">
    <source>
        <dbReference type="ARBA" id="ARBA00022723"/>
    </source>
</evidence>
<keyword evidence="6" id="KW-0229">DNA integration</keyword>
<evidence type="ECO:0000256" key="1">
    <source>
        <dbReference type="ARBA" id="ARBA00022722"/>
    </source>
</evidence>
<dbReference type="GO" id="GO:0046872">
    <property type="term" value="F:metal ion binding"/>
    <property type="evidence" value="ECO:0007669"/>
    <property type="project" value="UniProtKB-KW"/>
</dbReference>
<evidence type="ECO:0000256" key="4">
    <source>
        <dbReference type="ARBA" id="ARBA00022801"/>
    </source>
</evidence>
<keyword evidence="1" id="KW-0540">Nuclease</keyword>
<dbReference type="SUPFAM" id="SSF53098">
    <property type="entry name" value="Ribonuclease H-like"/>
    <property type="match status" value="1"/>
</dbReference>
<protein>
    <submittedName>
        <fullName evidence="11">Copia-type polyprotein</fullName>
    </submittedName>
</protein>
<comment type="caution">
    <text evidence="11">The sequence shown here is derived from an EMBL/GenBank/DDBJ whole genome shotgun (WGS) entry which is preliminary data.</text>
</comment>
<dbReference type="GO" id="GO:0016787">
    <property type="term" value="F:hydrolase activity"/>
    <property type="evidence" value="ECO:0007669"/>
    <property type="project" value="UniProtKB-KW"/>
</dbReference>
<evidence type="ECO:0000313" key="11">
    <source>
        <dbReference type="EMBL" id="GFA57415.1"/>
    </source>
</evidence>
<feature type="domain" description="Retroviral polymerase SH3-like" evidence="10">
    <location>
        <begin position="54"/>
        <end position="109"/>
    </location>
</feature>
<evidence type="ECO:0000256" key="6">
    <source>
        <dbReference type="ARBA" id="ARBA00022908"/>
    </source>
</evidence>
<keyword evidence="9" id="KW-0233">DNA recombination</keyword>
<accession>A0A699JW75</accession>
<dbReference type="GO" id="GO:0006310">
    <property type="term" value="P:DNA recombination"/>
    <property type="evidence" value="ECO:0007669"/>
    <property type="project" value="UniProtKB-KW"/>
</dbReference>
<feature type="non-terminal residue" evidence="11">
    <location>
        <position position="1"/>
    </location>
</feature>
<dbReference type="PANTHER" id="PTHR42648">
    <property type="entry name" value="TRANSPOSASE, PUTATIVE-RELATED"/>
    <property type="match status" value="1"/>
</dbReference>
<dbReference type="Pfam" id="PF25597">
    <property type="entry name" value="SH3_retrovirus"/>
    <property type="match status" value="1"/>
</dbReference>
<dbReference type="InterPro" id="IPR012337">
    <property type="entry name" value="RNaseH-like_sf"/>
</dbReference>
<dbReference type="AlphaFoldDB" id="A0A699JW75"/>
<keyword evidence="3" id="KW-0255">Endonuclease</keyword>
<dbReference type="GO" id="GO:0003887">
    <property type="term" value="F:DNA-directed DNA polymerase activity"/>
    <property type="evidence" value="ECO:0007669"/>
    <property type="project" value="UniProtKB-KW"/>
</dbReference>
<evidence type="ECO:0000259" key="10">
    <source>
        <dbReference type="Pfam" id="PF25597"/>
    </source>
</evidence>
<evidence type="ECO:0000256" key="5">
    <source>
        <dbReference type="ARBA" id="ARBA00022842"/>
    </source>
</evidence>
<keyword evidence="8" id="KW-0239">DNA-directed DNA polymerase</keyword>
<evidence type="ECO:0000256" key="7">
    <source>
        <dbReference type="ARBA" id="ARBA00022918"/>
    </source>
</evidence>
<dbReference type="EMBL" id="BKCJ010448126">
    <property type="protein sequence ID" value="GFA57415.1"/>
    <property type="molecule type" value="Genomic_DNA"/>
</dbReference>
<reference evidence="11" key="1">
    <citation type="journal article" date="2019" name="Sci. Rep.">
        <title>Draft genome of Tanacetum cinerariifolium, the natural source of mosquito coil.</title>
        <authorList>
            <person name="Yamashiro T."/>
            <person name="Shiraishi A."/>
            <person name="Satake H."/>
            <person name="Nakayama K."/>
        </authorList>
    </citation>
    <scope>NUCLEOTIDE SEQUENCE</scope>
</reference>
<keyword evidence="2" id="KW-0479">Metal-binding</keyword>
<organism evidence="11">
    <name type="scientific">Tanacetum cinerariifolium</name>
    <name type="common">Dalmatian daisy</name>
    <name type="synonym">Chrysanthemum cinerariifolium</name>
    <dbReference type="NCBI Taxonomy" id="118510"/>
    <lineage>
        <taxon>Eukaryota</taxon>
        <taxon>Viridiplantae</taxon>
        <taxon>Streptophyta</taxon>
        <taxon>Embryophyta</taxon>
        <taxon>Tracheophyta</taxon>
        <taxon>Spermatophyta</taxon>
        <taxon>Magnoliopsida</taxon>
        <taxon>eudicotyledons</taxon>
        <taxon>Gunneridae</taxon>
        <taxon>Pentapetalae</taxon>
        <taxon>asterids</taxon>
        <taxon>campanulids</taxon>
        <taxon>Asterales</taxon>
        <taxon>Asteraceae</taxon>
        <taxon>Asteroideae</taxon>
        <taxon>Anthemideae</taxon>
        <taxon>Anthemidinae</taxon>
        <taxon>Tanacetum</taxon>
    </lineage>
</organism>
<keyword evidence="7" id="KW-0695">RNA-directed DNA polymerase</keyword>
<keyword evidence="4" id="KW-0378">Hydrolase</keyword>
<dbReference type="InterPro" id="IPR039537">
    <property type="entry name" value="Retrotran_Ty1/copia-like"/>
</dbReference>
<dbReference type="PANTHER" id="PTHR42648:SF11">
    <property type="entry name" value="TRANSPOSON TY4-P GAG-POL POLYPROTEIN"/>
    <property type="match status" value="1"/>
</dbReference>
<sequence length="110" mass="12666">LKSNKMPNEFWAEAVDCAVYLLNRCPSKSLDNKNPQEAWNGMKPIVSHLRAFGSIAYVHALSQRRSKLDDRIEKHVVVAYDKHSKGYKLYNPITTKVVVSRDVEFEEEES</sequence>
<evidence type="ECO:0000256" key="9">
    <source>
        <dbReference type="ARBA" id="ARBA00023172"/>
    </source>
</evidence>
<dbReference type="InterPro" id="IPR057670">
    <property type="entry name" value="SH3_retrovirus"/>
</dbReference>
<evidence type="ECO:0000256" key="3">
    <source>
        <dbReference type="ARBA" id="ARBA00022759"/>
    </source>
</evidence>
<dbReference type="GO" id="GO:0004519">
    <property type="term" value="F:endonuclease activity"/>
    <property type="evidence" value="ECO:0007669"/>
    <property type="project" value="UniProtKB-KW"/>
</dbReference>
<dbReference type="GO" id="GO:0015074">
    <property type="term" value="P:DNA integration"/>
    <property type="evidence" value="ECO:0007669"/>
    <property type="project" value="UniProtKB-KW"/>
</dbReference>
<name>A0A699JW75_TANCI</name>
<dbReference type="GO" id="GO:0003964">
    <property type="term" value="F:RNA-directed DNA polymerase activity"/>
    <property type="evidence" value="ECO:0007669"/>
    <property type="project" value="UniProtKB-KW"/>
</dbReference>